<name>A0AA35S8S7_GEOBA</name>
<evidence type="ECO:0000313" key="2">
    <source>
        <dbReference type="EMBL" id="CAI8024607.1"/>
    </source>
</evidence>
<feature type="signal peptide" evidence="1">
    <location>
        <begin position="1"/>
        <end position="22"/>
    </location>
</feature>
<evidence type="ECO:0000313" key="3">
    <source>
        <dbReference type="Proteomes" id="UP001174909"/>
    </source>
</evidence>
<proteinExistence type="predicted"/>
<gene>
    <name evidence="2" type="ORF">GBAR_LOCUS14290</name>
</gene>
<protein>
    <submittedName>
        <fullName evidence="2">Uncharacterized protein</fullName>
    </submittedName>
</protein>
<accession>A0AA35S8S7</accession>
<keyword evidence="3" id="KW-1185">Reference proteome</keyword>
<organism evidence="2 3">
    <name type="scientific">Geodia barretti</name>
    <name type="common">Barrett's horny sponge</name>
    <dbReference type="NCBI Taxonomy" id="519541"/>
    <lineage>
        <taxon>Eukaryota</taxon>
        <taxon>Metazoa</taxon>
        <taxon>Porifera</taxon>
        <taxon>Demospongiae</taxon>
        <taxon>Heteroscleromorpha</taxon>
        <taxon>Tetractinellida</taxon>
        <taxon>Astrophorina</taxon>
        <taxon>Geodiidae</taxon>
        <taxon>Geodia</taxon>
    </lineage>
</organism>
<comment type="caution">
    <text evidence="2">The sequence shown here is derived from an EMBL/GenBank/DDBJ whole genome shotgun (WGS) entry which is preliminary data.</text>
</comment>
<evidence type="ECO:0000256" key="1">
    <source>
        <dbReference type="SAM" id="SignalP"/>
    </source>
</evidence>
<keyword evidence="1" id="KW-0732">Signal</keyword>
<dbReference type="AlphaFoldDB" id="A0AA35S8S7"/>
<sequence length="191" mass="20716">MGNEIMLLVMLLSLQSSTTVDGVQTPVQVVPRGIESVNGSSVNMGCTEELTVTDGFTTCGSPGNGAISYLIDGSSPNYNIDTSAPDWASRLVVVRRNESDPSDSIVLSFGFGTDVSPSAVEIDLFLCSEWNFWVTLISLYANEEFDLVFTGTLRLGSLLYPFESFCGSLSTITLTSWLLSSYQTFHIVMSF</sequence>
<feature type="chain" id="PRO_5041277468" evidence="1">
    <location>
        <begin position="23"/>
        <end position="191"/>
    </location>
</feature>
<dbReference type="Proteomes" id="UP001174909">
    <property type="component" value="Unassembled WGS sequence"/>
</dbReference>
<reference evidence="2" key="1">
    <citation type="submission" date="2023-03" db="EMBL/GenBank/DDBJ databases">
        <authorList>
            <person name="Steffen K."/>
            <person name="Cardenas P."/>
        </authorList>
    </citation>
    <scope>NUCLEOTIDE SEQUENCE</scope>
</reference>
<dbReference type="EMBL" id="CASHTH010002087">
    <property type="protein sequence ID" value="CAI8024607.1"/>
    <property type="molecule type" value="Genomic_DNA"/>
</dbReference>